<dbReference type="Proteomes" id="UP000410492">
    <property type="component" value="Unassembled WGS sequence"/>
</dbReference>
<reference evidence="2 3" key="1">
    <citation type="submission" date="2019-01" db="EMBL/GenBank/DDBJ databases">
        <authorList>
            <person name="Sayadi A."/>
        </authorList>
    </citation>
    <scope>NUCLEOTIDE SEQUENCE [LARGE SCALE GENOMIC DNA]</scope>
</reference>
<feature type="region of interest" description="Disordered" evidence="1">
    <location>
        <begin position="1"/>
        <end position="21"/>
    </location>
</feature>
<protein>
    <recommendedName>
        <fullName evidence="4">PIN domain-containing protein</fullName>
    </recommendedName>
</protein>
<accession>A0A653CTT1</accession>
<evidence type="ECO:0000256" key="1">
    <source>
        <dbReference type="SAM" id="MobiDB-lite"/>
    </source>
</evidence>
<dbReference type="EMBL" id="CAACVG010008849">
    <property type="protein sequence ID" value="VEN51246.1"/>
    <property type="molecule type" value="Genomic_DNA"/>
</dbReference>
<proteinExistence type="predicted"/>
<name>A0A653CTT1_CALMS</name>
<evidence type="ECO:0000313" key="2">
    <source>
        <dbReference type="EMBL" id="VEN51246.1"/>
    </source>
</evidence>
<sequence>MPPYPLSYVDDSKRTRFGSEPTRTKAKRCDAAVLSCAYLAVARHLDFNIITNDTAYTSRENIKPTVRLRFASHRNRMLLVT</sequence>
<gene>
    <name evidence="2" type="ORF">CALMAC_LOCUS11775</name>
</gene>
<dbReference type="AlphaFoldDB" id="A0A653CTT1"/>
<organism evidence="2 3">
    <name type="scientific">Callosobruchus maculatus</name>
    <name type="common">Southern cowpea weevil</name>
    <name type="synonym">Pulse bruchid</name>
    <dbReference type="NCBI Taxonomy" id="64391"/>
    <lineage>
        <taxon>Eukaryota</taxon>
        <taxon>Metazoa</taxon>
        <taxon>Ecdysozoa</taxon>
        <taxon>Arthropoda</taxon>
        <taxon>Hexapoda</taxon>
        <taxon>Insecta</taxon>
        <taxon>Pterygota</taxon>
        <taxon>Neoptera</taxon>
        <taxon>Endopterygota</taxon>
        <taxon>Coleoptera</taxon>
        <taxon>Polyphaga</taxon>
        <taxon>Cucujiformia</taxon>
        <taxon>Chrysomeloidea</taxon>
        <taxon>Chrysomelidae</taxon>
        <taxon>Bruchinae</taxon>
        <taxon>Bruchini</taxon>
        <taxon>Callosobruchus</taxon>
    </lineage>
</organism>
<evidence type="ECO:0008006" key="4">
    <source>
        <dbReference type="Google" id="ProtNLM"/>
    </source>
</evidence>
<evidence type="ECO:0000313" key="3">
    <source>
        <dbReference type="Proteomes" id="UP000410492"/>
    </source>
</evidence>
<keyword evidence="3" id="KW-1185">Reference proteome</keyword>